<evidence type="ECO:0000313" key="2">
    <source>
        <dbReference type="EMBL" id="STX29569.1"/>
    </source>
</evidence>
<keyword evidence="1" id="KW-0732">Signal</keyword>
<organism evidence="2 3">
    <name type="scientific">Legionella beliardensis</name>
    <dbReference type="NCBI Taxonomy" id="91822"/>
    <lineage>
        <taxon>Bacteria</taxon>
        <taxon>Pseudomonadati</taxon>
        <taxon>Pseudomonadota</taxon>
        <taxon>Gammaproteobacteria</taxon>
        <taxon>Legionellales</taxon>
        <taxon>Legionellaceae</taxon>
        <taxon>Legionella</taxon>
    </lineage>
</organism>
<protein>
    <recommendedName>
        <fullName evidence="4">AttH domain-containing protein</fullName>
    </recommendedName>
</protein>
<keyword evidence="3" id="KW-1185">Reference proteome</keyword>
<dbReference type="OrthoDB" id="5653897at2"/>
<reference evidence="2 3" key="1">
    <citation type="submission" date="2018-06" db="EMBL/GenBank/DDBJ databases">
        <authorList>
            <consortium name="Pathogen Informatics"/>
            <person name="Doyle S."/>
        </authorList>
    </citation>
    <scope>NUCLEOTIDE SEQUENCE [LARGE SCALE GENOMIC DNA]</scope>
    <source>
        <strain evidence="2 3">NCTC13315</strain>
    </source>
</reference>
<dbReference type="Proteomes" id="UP000254968">
    <property type="component" value="Unassembled WGS sequence"/>
</dbReference>
<accession>A0A378I316</accession>
<sequence>MKQIRACILLLVLYLMLSGRLLAAQAIEPVANDEPLALQTIPSLHVPQADWAFAGTVTNESGERYIYFFEIQRNYDRFHGLATVIDAQSKTVLVYEESNTLIKNPELTHWQVGNLFLRFNPINSSWVFGVKDKKKTGFNFKVDMLGLAQTASKQKELRSGVEFLIDQTGRLNGHIQAGESKELFVTAKKAWFRQIWVNKPQPIPHSLKSVLCNFNDGSALYSVSLQESDTIRGSIAGWRNEQGTPVTMSQFITTQQEKENLWHIHVPSPKVNLSFENLLYKINESQQLIIGITAGAMPGFCAINYEDIDDYAIEQAGQTKEKGNG</sequence>
<dbReference type="RefSeq" id="WP_115303233.1">
    <property type="nucleotide sequence ID" value="NZ_CAAAHO010000002.1"/>
</dbReference>
<gene>
    <name evidence="2" type="ORF">NCTC13315_02112</name>
</gene>
<evidence type="ECO:0000256" key="1">
    <source>
        <dbReference type="SAM" id="SignalP"/>
    </source>
</evidence>
<evidence type="ECO:0000313" key="3">
    <source>
        <dbReference type="Proteomes" id="UP000254968"/>
    </source>
</evidence>
<dbReference type="EMBL" id="UGNV01000001">
    <property type="protein sequence ID" value="STX29569.1"/>
    <property type="molecule type" value="Genomic_DNA"/>
</dbReference>
<dbReference type="AlphaFoldDB" id="A0A378I316"/>
<feature type="chain" id="PRO_5016640157" description="AttH domain-containing protein" evidence="1">
    <location>
        <begin position="24"/>
        <end position="325"/>
    </location>
</feature>
<feature type="signal peptide" evidence="1">
    <location>
        <begin position="1"/>
        <end position="23"/>
    </location>
</feature>
<proteinExistence type="predicted"/>
<evidence type="ECO:0008006" key="4">
    <source>
        <dbReference type="Google" id="ProtNLM"/>
    </source>
</evidence>
<name>A0A378I316_9GAMM</name>